<organism evidence="3 4">
    <name type="scientific">Streptomyces lunaelactis</name>
    <dbReference type="NCBI Taxonomy" id="1535768"/>
    <lineage>
        <taxon>Bacteria</taxon>
        <taxon>Bacillati</taxon>
        <taxon>Actinomycetota</taxon>
        <taxon>Actinomycetes</taxon>
        <taxon>Kitasatosporales</taxon>
        <taxon>Streptomycetaceae</taxon>
        <taxon>Streptomyces</taxon>
    </lineage>
</organism>
<keyword evidence="1" id="KW-0732">Signal</keyword>
<feature type="signal peptide" evidence="1">
    <location>
        <begin position="1"/>
        <end position="28"/>
    </location>
</feature>
<dbReference type="SUPFAM" id="SSF47090">
    <property type="entry name" value="PGBD-like"/>
    <property type="match status" value="1"/>
</dbReference>
<dbReference type="KEGG" id="slk:SLUN_00875"/>
<proteinExistence type="predicted"/>
<feature type="chain" id="PRO_5015346468" description="Peptidoglycan binding-like domain-containing protein" evidence="1">
    <location>
        <begin position="29"/>
        <end position="132"/>
    </location>
</feature>
<feature type="domain" description="Peptidoglycan binding-like" evidence="2">
    <location>
        <begin position="62"/>
        <end position="94"/>
    </location>
</feature>
<evidence type="ECO:0000313" key="3">
    <source>
        <dbReference type="EMBL" id="AVZ71021.1"/>
    </source>
</evidence>
<protein>
    <recommendedName>
        <fullName evidence="2">Peptidoglycan binding-like domain-containing protein</fullName>
    </recommendedName>
</protein>
<keyword evidence="4" id="KW-1185">Reference proteome</keyword>
<gene>
    <name evidence="3" type="ORF">SLUN_00875</name>
</gene>
<dbReference type="Gene3D" id="1.10.101.10">
    <property type="entry name" value="PGBD-like superfamily/PGBD"/>
    <property type="match status" value="1"/>
</dbReference>
<evidence type="ECO:0000259" key="2">
    <source>
        <dbReference type="Pfam" id="PF01471"/>
    </source>
</evidence>
<dbReference type="EMBL" id="CP026304">
    <property type="protein sequence ID" value="AVZ71021.1"/>
    <property type="molecule type" value="Genomic_DNA"/>
</dbReference>
<sequence length="132" mass="14196">MRHSMRRSATILALAGAVAAGTISTASASPNAPEIRYGMTGFKVYCVQVGISYHQRSDAWTSQDGQFGNHTLSQVKNFQGDLGLSVDGKVGKNTGSEVLWGIEHAKVEKNGPWATPWGVSIDNCYQVVPSHF</sequence>
<accession>A0A2R4SVW8</accession>
<name>A0A2R4SVW8_9ACTN</name>
<dbReference type="Proteomes" id="UP000244201">
    <property type="component" value="Chromosome"/>
</dbReference>
<reference evidence="3 4" key="1">
    <citation type="submission" date="2018-01" db="EMBL/GenBank/DDBJ databases">
        <title>Complete genome sequence of Streptomyces lunaelactis MM109T, a Ferroverdin A producer isolated from cave moonmilk deposits.</title>
        <authorList>
            <person name="Naome A."/>
            <person name="Martinet L."/>
            <person name="Maciejewska M."/>
            <person name="Anderssen S."/>
            <person name="Adam D."/>
            <person name="Tenconi E."/>
            <person name="Deflandre B."/>
            <person name="Arguelles-Arias A."/>
            <person name="Calusinska M."/>
            <person name="Copieters W."/>
            <person name="Karim L."/>
            <person name="Hanikenne M."/>
            <person name="Baurain D."/>
            <person name="van Wezel G."/>
            <person name="Smargiasso N."/>
            <person name="de Pauw E."/>
            <person name="Delfosse P."/>
            <person name="Rigali S."/>
        </authorList>
    </citation>
    <scope>NUCLEOTIDE SEQUENCE [LARGE SCALE GENOMIC DNA]</scope>
    <source>
        <strain evidence="3 4">MM109</strain>
    </source>
</reference>
<dbReference type="AlphaFoldDB" id="A0A2R4SVW8"/>
<dbReference type="InterPro" id="IPR036366">
    <property type="entry name" value="PGBDSf"/>
</dbReference>
<evidence type="ECO:0000313" key="4">
    <source>
        <dbReference type="Proteomes" id="UP000244201"/>
    </source>
</evidence>
<dbReference type="InterPro" id="IPR002477">
    <property type="entry name" value="Peptidoglycan-bd-like"/>
</dbReference>
<dbReference type="Pfam" id="PF01471">
    <property type="entry name" value="PG_binding_1"/>
    <property type="match status" value="1"/>
</dbReference>
<dbReference type="InterPro" id="IPR036365">
    <property type="entry name" value="PGBD-like_sf"/>
</dbReference>
<evidence type="ECO:0000256" key="1">
    <source>
        <dbReference type="SAM" id="SignalP"/>
    </source>
</evidence>